<dbReference type="AlphaFoldDB" id="A0A803N9G0"/>
<sequence>MKSIGDMDFQKSRISRSSVFPTTNAYNQPEESLSQEMITVVERTMKKYADNLMRFLEGISSRLSQLELYCYNLDKSIGEMRSDLGRDHGEADSKLKFLEKHLQEVHRSVQILRDKQELAETQKELAKLQLAQKESSAGAQDERATVSASETKNDDVSDTPNTQLALALPNQIAQQPSHPAAQQQSIAPSQPSSQSHSQMQSYYLPSNQLPNPQAQSHPSYLAADAQYRAPQIAPQAPQQSQTQASQTPQTQQYPQYQQWPQQVSQPMQMPHQPPVQPPQQSPMPPSQQPPMQPPNQIRAPAPQSNIYPPYMPSQPANPPPSEPISSSMPMQMSFQGMPQAGVNRAEGMPYGYGVPSRPIQPQPSPPHMKAGFSSQPGDGYATSGSHQPISSAGTYMLYDSEGGRSHHTPQPSHYSQGSYPPTNPSLPNMPPPNSNNLMIRSPAPQQYVRNHPYNELVDKLVSMGYRGDHVMSVIQRLEESGQPVDFNAVLDRLNGHSSGGSQRSCNEGSGEHSPSGIPRTPSDTILYTGRDCEGAVSQMDIDEADPVHIDGEESTSGSIGYEGDGEDSASGSGFEDDSDTPLFPLEDSEVEE</sequence>
<name>A0A803N9G0_CHEQI</name>
<evidence type="ECO:0000313" key="4">
    <source>
        <dbReference type="EnsemblPlants" id="AUR62042594-RA:cds"/>
    </source>
</evidence>
<evidence type="ECO:0000256" key="1">
    <source>
        <dbReference type="SAM" id="Coils"/>
    </source>
</evidence>
<dbReference type="OMA" id="QDMICTI"/>
<feature type="region of interest" description="Disordered" evidence="2">
    <location>
        <begin position="131"/>
        <end position="217"/>
    </location>
</feature>
<feature type="compositionally biased region" description="Low complexity" evidence="2">
    <location>
        <begin position="232"/>
        <end position="270"/>
    </location>
</feature>
<evidence type="ECO:0000256" key="2">
    <source>
        <dbReference type="SAM" id="MobiDB-lite"/>
    </source>
</evidence>
<feature type="compositionally biased region" description="Pro residues" evidence="2">
    <location>
        <begin position="421"/>
        <end position="433"/>
    </location>
</feature>
<keyword evidence="1" id="KW-0175">Coiled coil</keyword>
<feature type="compositionally biased region" description="Polar residues" evidence="2">
    <location>
        <begin position="495"/>
        <end position="507"/>
    </location>
</feature>
<feature type="compositionally biased region" description="Pro residues" evidence="2">
    <location>
        <begin position="309"/>
        <end position="322"/>
    </location>
</feature>
<feature type="compositionally biased region" description="Polar residues" evidence="2">
    <location>
        <begin position="408"/>
        <end position="419"/>
    </location>
</feature>
<dbReference type="GO" id="GO:0042735">
    <property type="term" value="C:endosperm protein body"/>
    <property type="evidence" value="ECO:0007669"/>
    <property type="project" value="EnsemblPlants"/>
</dbReference>
<proteinExistence type="predicted"/>
<reference evidence="4" key="2">
    <citation type="submission" date="2021-03" db="UniProtKB">
        <authorList>
            <consortium name="EnsemblPlants"/>
        </authorList>
    </citation>
    <scope>IDENTIFICATION</scope>
</reference>
<feature type="region of interest" description="Disordered" evidence="2">
    <location>
        <begin position="232"/>
        <end position="331"/>
    </location>
</feature>
<accession>A0A803N9G0</accession>
<dbReference type="PANTHER" id="PTHR31805:SF16">
    <property type="entry name" value="FORMIN-LIKE PROTEIN (DUF1421)"/>
    <property type="match status" value="1"/>
</dbReference>
<feature type="coiled-coil region" evidence="1">
    <location>
        <begin position="95"/>
        <end position="131"/>
    </location>
</feature>
<dbReference type="GO" id="GO:1902074">
    <property type="term" value="P:response to salt"/>
    <property type="evidence" value="ECO:0007669"/>
    <property type="project" value="EnsemblPlants"/>
</dbReference>
<feature type="compositionally biased region" description="Low complexity" evidence="2">
    <location>
        <begin position="171"/>
        <end position="201"/>
    </location>
</feature>
<dbReference type="Pfam" id="PF07223">
    <property type="entry name" value="DUF1421"/>
    <property type="match status" value="1"/>
</dbReference>
<dbReference type="Gramene" id="AUR62042594-RA">
    <property type="protein sequence ID" value="AUR62042594-RA:cds"/>
    <property type="gene ID" value="AUR62042594"/>
</dbReference>
<dbReference type="PANTHER" id="PTHR31805">
    <property type="entry name" value="RECEPTOR-LIKE KINASE, PUTATIVE (DUF1421)-RELATED"/>
    <property type="match status" value="1"/>
</dbReference>
<feature type="region of interest" description="Disordered" evidence="2">
    <location>
        <begin position="491"/>
        <end position="527"/>
    </location>
</feature>
<dbReference type="GO" id="GO:0010029">
    <property type="term" value="P:regulation of seed germination"/>
    <property type="evidence" value="ECO:0007669"/>
    <property type="project" value="EnsemblPlants"/>
</dbReference>
<protein>
    <recommendedName>
        <fullName evidence="3">DUF1421 domain-containing protein</fullName>
    </recommendedName>
</protein>
<dbReference type="Proteomes" id="UP000596660">
    <property type="component" value="Unplaced"/>
</dbReference>
<feature type="compositionally biased region" description="Pro residues" evidence="2">
    <location>
        <begin position="271"/>
        <end position="293"/>
    </location>
</feature>
<dbReference type="EnsemblPlants" id="AUR62042594-RA">
    <property type="protein sequence ID" value="AUR62042594-RA:cds"/>
    <property type="gene ID" value="AUR62042594"/>
</dbReference>
<feature type="region of interest" description="Disordered" evidence="2">
    <location>
        <begin position="542"/>
        <end position="592"/>
    </location>
</feature>
<evidence type="ECO:0000259" key="3">
    <source>
        <dbReference type="Pfam" id="PF07223"/>
    </source>
</evidence>
<feature type="compositionally biased region" description="Polar residues" evidence="2">
    <location>
        <begin position="372"/>
        <end position="393"/>
    </location>
</feature>
<keyword evidence="5" id="KW-1185">Reference proteome</keyword>
<organism evidence="4 5">
    <name type="scientific">Chenopodium quinoa</name>
    <name type="common">Quinoa</name>
    <dbReference type="NCBI Taxonomy" id="63459"/>
    <lineage>
        <taxon>Eukaryota</taxon>
        <taxon>Viridiplantae</taxon>
        <taxon>Streptophyta</taxon>
        <taxon>Embryophyta</taxon>
        <taxon>Tracheophyta</taxon>
        <taxon>Spermatophyta</taxon>
        <taxon>Magnoliopsida</taxon>
        <taxon>eudicotyledons</taxon>
        <taxon>Gunneridae</taxon>
        <taxon>Pentapetalae</taxon>
        <taxon>Caryophyllales</taxon>
        <taxon>Chenopodiaceae</taxon>
        <taxon>Chenopodioideae</taxon>
        <taxon>Atripliceae</taxon>
        <taxon>Chenopodium</taxon>
    </lineage>
</organism>
<dbReference type="GO" id="GO:0009415">
    <property type="term" value="P:response to water"/>
    <property type="evidence" value="ECO:0007669"/>
    <property type="project" value="EnsemblPlants"/>
</dbReference>
<reference evidence="4" key="1">
    <citation type="journal article" date="2017" name="Nature">
        <title>The genome of Chenopodium quinoa.</title>
        <authorList>
            <person name="Jarvis D.E."/>
            <person name="Ho Y.S."/>
            <person name="Lightfoot D.J."/>
            <person name="Schmoeckel S.M."/>
            <person name="Li B."/>
            <person name="Borm T.J.A."/>
            <person name="Ohyanagi H."/>
            <person name="Mineta K."/>
            <person name="Michell C.T."/>
            <person name="Saber N."/>
            <person name="Kharbatia N.M."/>
            <person name="Rupper R.R."/>
            <person name="Sharp A.R."/>
            <person name="Dally N."/>
            <person name="Boughton B.A."/>
            <person name="Woo Y.H."/>
            <person name="Gao G."/>
            <person name="Schijlen E.G.W.M."/>
            <person name="Guo X."/>
            <person name="Momin A.A."/>
            <person name="Negrao S."/>
            <person name="Al-Babili S."/>
            <person name="Gehring C."/>
            <person name="Roessner U."/>
            <person name="Jung C."/>
            <person name="Murphy K."/>
            <person name="Arold S.T."/>
            <person name="Gojobori T."/>
            <person name="van der Linden C.G."/>
            <person name="van Loo E.N."/>
            <person name="Jellen E.N."/>
            <person name="Maughan P.J."/>
            <person name="Tester M."/>
        </authorList>
    </citation>
    <scope>NUCLEOTIDE SEQUENCE [LARGE SCALE GENOMIC DNA]</scope>
    <source>
        <strain evidence="4">cv. PI 614886</strain>
    </source>
</reference>
<feature type="region of interest" description="Disordered" evidence="2">
    <location>
        <begin position="343"/>
        <end position="440"/>
    </location>
</feature>
<dbReference type="InterPro" id="IPR010820">
    <property type="entry name" value="DUF1421"/>
</dbReference>
<feature type="domain" description="DUF1421" evidence="3">
    <location>
        <begin position="453"/>
        <end position="497"/>
    </location>
</feature>
<feature type="compositionally biased region" description="Polar residues" evidence="2">
    <location>
        <begin position="203"/>
        <end position="217"/>
    </location>
</feature>
<dbReference type="GO" id="GO:0006970">
    <property type="term" value="P:response to osmotic stress"/>
    <property type="evidence" value="ECO:0007669"/>
    <property type="project" value="EnsemblPlants"/>
</dbReference>
<evidence type="ECO:0000313" key="5">
    <source>
        <dbReference type="Proteomes" id="UP000596660"/>
    </source>
</evidence>